<protein>
    <submittedName>
        <fullName evidence="1">Uncharacterized protein</fullName>
    </submittedName>
</protein>
<evidence type="ECO:0000313" key="2">
    <source>
        <dbReference type="Proteomes" id="UP001174909"/>
    </source>
</evidence>
<keyword evidence="2" id="KW-1185">Reference proteome</keyword>
<feature type="non-terminal residue" evidence="1">
    <location>
        <position position="110"/>
    </location>
</feature>
<name>A0AA35RE13_GEOBA</name>
<proteinExistence type="predicted"/>
<comment type="caution">
    <text evidence="1">The sequence shown here is derived from an EMBL/GenBank/DDBJ whole genome shotgun (WGS) entry which is preliminary data.</text>
</comment>
<accession>A0AA35RE13</accession>
<dbReference type="Proteomes" id="UP001174909">
    <property type="component" value="Unassembled WGS sequence"/>
</dbReference>
<dbReference type="EMBL" id="CASHTH010000877">
    <property type="protein sequence ID" value="CAI8008631.1"/>
    <property type="molecule type" value="Genomic_DNA"/>
</dbReference>
<evidence type="ECO:0000313" key="1">
    <source>
        <dbReference type="EMBL" id="CAI8008631.1"/>
    </source>
</evidence>
<organism evidence="1 2">
    <name type="scientific">Geodia barretti</name>
    <name type="common">Barrett's horny sponge</name>
    <dbReference type="NCBI Taxonomy" id="519541"/>
    <lineage>
        <taxon>Eukaryota</taxon>
        <taxon>Metazoa</taxon>
        <taxon>Porifera</taxon>
        <taxon>Demospongiae</taxon>
        <taxon>Heteroscleromorpha</taxon>
        <taxon>Tetractinellida</taxon>
        <taxon>Astrophorina</taxon>
        <taxon>Geodiidae</taxon>
        <taxon>Geodia</taxon>
    </lineage>
</organism>
<sequence>MSATTRGCPFPDSINGTLLSLYASGMMGWGEKYEPFLTKARDSTGLTVEQIKGWIRRRNRKRRYKAAQDTEEVVKRHCHSTWHQFLKEYGKTEEGKLAIAENPARFNKEA</sequence>
<dbReference type="AlphaFoldDB" id="A0AA35RE13"/>
<reference evidence="1" key="1">
    <citation type="submission" date="2023-03" db="EMBL/GenBank/DDBJ databases">
        <authorList>
            <person name="Steffen K."/>
            <person name="Cardenas P."/>
        </authorList>
    </citation>
    <scope>NUCLEOTIDE SEQUENCE</scope>
</reference>
<gene>
    <name evidence="1" type="ORF">GBAR_LOCUS5901</name>
</gene>